<evidence type="ECO:0000259" key="7">
    <source>
        <dbReference type="PROSITE" id="PS50928"/>
    </source>
</evidence>
<comment type="subcellular location">
    <subcellularLocation>
        <location evidence="5">Cell membrane</location>
        <topology evidence="5">Multi-pass membrane protein</topology>
    </subcellularLocation>
    <subcellularLocation>
        <location evidence="1">Membrane</location>
        <topology evidence="1">Multi-pass membrane protein</topology>
    </subcellularLocation>
</comment>
<keyword evidence="5" id="KW-0813">Transport</keyword>
<keyword evidence="9" id="KW-1185">Reference proteome</keyword>
<name>A0A7K0CTP3_9ACTN</name>
<keyword evidence="2 5" id="KW-0812">Transmembrane</keyword>
<evidence type="ECO:0000256" key="6">
    <source>
        <dbReference type="SAM" id="MobiDB-lite"/>
    </source>
</evidence>
<accession>A0A7K0CTP3</accession>
<feature type="transmembrane region" description="Helical" evidence="5">
    <location>
        <begin position="284"/>
        <end position="306"/>
    </location>
</feature>
<dbReference type="PROSITE" id="PS50928">
    <property type="entry name" value="ABC_TM1"/>
    <property type="match status" value="1"/>
</dbReference>
<dbReference type="CDD" id="cd06261">
    <property type="entry name" value="TM_PBP2"/>
    <property type="match status" value="1"/>
</dbReference>
<dbReference type="RefSeq" id="WP_323379034.1">
    <property type="nucleotide sequence ID" value="NZ_WEGJ01000078.1"/>
</dbReference>
<proteinExistence type="inferred from homology"/>
<evidence type="ECO:0000256" key="3">
    <source>
        <dbReference type="ARBA" id="ARBA00022989"/>
    </source>
</evidence>
<sequence length="321" mass="34498">MSTTESPPPPVPADVIKSSGSERPQSARAIVWFRRRAAFGAFCRSYAKHTSGVIGLVVLLAIILATVLAPLYTDRADLNAATAPGGRMESPSGEFWLGTDRTGRPILTMIVWGARVSLQIGLTAAVIAVAFGTVVGMVAAHYGGWLSWLLMRVTDWFIVLPAFILSIALVVALGSASKWVIITAIALNSWATTARLVRAQTLSIEGRPYLERTRALGAGDWHQMTRHVLPNLMPLVLASATLRVSAAILSEASLAFIGLGDPRSFSWGIILARAQAEGAVSYGAWWYVLPPGLAILALVLSFTLIGRTMESVLNPRLRDDR</sequence>
<organism evidence="8 9">
    <name type="scientific">Streptomyces smaragdinus</name>
    <dbReference type="NCBI Taxonomy" id="2585196"/>
    <lineage>
        <taxon>Bacteria</taxon>
        <taxon>Bacillati</taxon>
        <taxon>Actinomycetota</taxon>
        <taxon>Actinomycetes</taxon>
        <taxon>Kitasatosporales</taxon>
        <taxon>Streptomycetaceae</taxon>
        <taxon>Streptomyces</taxon>
    </lineage>
</organism>
<feature type="domain" description="ABC transmembrane type-1" evidence="7">
    <location>
        <begin position="114"/>
        <end position="306"/>
    </location>
</feature>
<dbReference type="Pfam" id="PF00528">
    <property type="entry name" value="BPD_transp_1"/>
    <property type="match status" value="1"/>
</dbReference>
<dbReference type="Proteomes" id="UP000466345">
    <property type="component" value="Unassembled WGS sequence"/>
</dbReference>
<feature type="compositionally biased region" description="Pro residues" evidence="6">
    <location>
        <begin position="1"/>
        <end position="12"/>
    </location>
</feature>
<dbReference type="GO" id="GO:0005886">
    <property type="term" value="C:plasma membrane"/>
    <property type="evidence" value="ECO:0007669"/>
    <property type="project" value="UniProtKB-SubCell"/>
</dbReference>
<evidence type="ECO:0000313" key="9">
    <source>
        <dbReference type="Proteomes" id="UP000466345"/>
    </source>
</evidence>
<evidence type="ECO:0000256" key="5">
    <source>
        <dbReference type="RuleBase" id="RU363032"/>
    </source>
</evidence>
<feature type="transmembrane region" description="Helical" evidence="5">
    <location>
        <begin position="118"/>
        <end position="141"/>
    </location>
</feature>
<dbReference type="AlphaFoldDB" id="A0A7K0CTP3"/>
<dbReference type="Gene3D" id="1.10.3720.10">
    <property type="entry name" value="MetI-like"/>
    <property type="match status" value="1"/>
</dbReference>
<dbReference type="PANTHER" id="PTHR43839:SF1">
    <property type="entry name" value="OPPC IN A BINDING PROTEIN-DEPENDENT TRANSPORT SYSTEM"/>
    <property type="match status" value="1"/>
</dbReference>
<comment type="caution">
    <text evidence="8">The sequence shown here is derived from an EMBL/GenBank/DDBJ whole genome shotgun (WGS) entry which is preliminary data.</text>
</comment>
<dbReference type="EMBL" id="WEGJ01000078">
    <property type="protein sequence ID" value="MQY16856.1"/>
    <property type="molecule type" value="Genomic_DNA"/>
</dbReference>
<protein>
    <submittedName>
        <fullName evidence="8">Glutathione transport system permease protein GsiD</fullName>
    </submittedName>
</protein>
<keyword evidence="4 5" id="KW-0472">Membrane</keyword>
<dbReference type="GO" id="GO:0055085">
    <property type="term" value="P:transmembrane transport"/>
    <property type="evidence" value="ECO:0007669"/>
    <property type="project" value="InterPro"/>
</dbReference>
<dbReference type="PANTHER" id="PTHR43839">
    <property type="entry name" value="OPPC IN A BINDING PROTEIN-DEPENDENT TRANSPORT SYSTEM"/>
    <property type="match status" value="1"/>
</dbReference>
<feature type="transmembrane region" description="Helical" evidence="5">
    <location>
        <begin position="153"/>
        <end position="173"/>
    </location>
</feature>
<evidence type="ECO:0000256" key="4">
    <source>
        <dbReference type="ARBA" id="ARBA00023136"/>
    </source>
</evidence>
<comment type="similarity">
    <text evidence="5">Belongs to the binding-protein-dependent transport system permease family.</text>
</comment>
<dbReference type="InterPro" id="IPR035906">
    <property type="entry name" value="MetI-like_sf"/>
</dbReference>
<dbReference type="InterPro" id="IPR000515">
    <property type="entry name" value="MetI-like"/>
</dbReference>
<evidence type="ECO:0000256" key="2">
    <source>
        <dbReference type="ARBA" id="ARBA00022692"/>
    </source>
</evidence>
<gene>
    <name evidence="8" type="primary">gsiD_5</name>
    <name evidence="8" type="ORF">SRB5_70590</name>
</gene>
<feature type="region of interest" description="Disordered" evidence="6">
    <location>
        <begin position="1"/>
        <end position="22"/>
    </location>
</feature>
<reference evidence="8 9" key="1">
    <citation type="submission" date="2019-10" db="EMBL/GenBank/DDBJ databases">
        <title>Streptomyces smaragdinus sp. nov. and Streptomyces fabii sp. nov., isolated from the gut of fungus growing-termite Macrotermes natalensis.</title>
        <authorList>
            <person name="Schwitalla J."/>
            <person name="Benndorf R."/>
            <person name="Martin K."/>
            <person name="De Beer W."/>
            <person name="Kaster A.-K."/>
            <person name="Vollmers J."/>
            <person name="Poulsen M."/>
            <person name="Beemelmanns C."/>
        </authorList>
    </citation>
    <scope>NUCLEOTIDE SEQUENCE [LARGE SCALE GENOMIC DNA]</scope>
    <source>
        <strain evidence="8 9">RB5</strain>
    </source>
</reference>
<feature type="transmembrane region" description="Helical" evidence="5">
    <location>
        <begin position="53"/>
        <end position="72"/>
    </location>
</feature>
<keyword evidence="3 5" id="KW-1133">Transmembrane helix</keyword>
<dbReference type="SUPFAM" id="SSF161098">
    <property type="entry name" value="MetI-like"/>
    <property type="match status" value="1"/>
</dbReference>
<evidence type="ECO:0000313" key="8">
    <source>
        <dbReference type="EMBL" id="MQY16856.1"/>
    </source>
</evidence>
<evidence type="ECO:0000256" key="1">
    <source>
        <dbReference type="ARBA" id="ARBA00004141"/>
    </source>
</evidence>